<evidence type="ECO:0000313" key="4">
    <source>
        <dbReference type="Proteomes" id="UP000008810"/>
    </source>
</evidence>
<evidence type="ECO:0000259" key="1">
    <source>
        <dbReference type="Pfam" id="PF10354"/>
    </source>
</evidence>
<proteinExistence type="predicted"/>
<organism evidence="2">
    <name type="scientific">Brachypodium distachyon</name>
    <name type="common">Purple false brome</name>
    <name type="synonym">Trachynia distachya</name>
    <dbReference type="NCBI Taxonomy" id="15368"/>
    <lineage>
        <taxon>Eukaryota</taxon>
        <taxon>Viridiplantae</taxon>
        <taxon>Streptophyta</taxon>
        <taxon>Embryophyta</taxon>
        <taxon>Tracheophyta</taxon>
        <taxon>Spermatophyta</taxon>
        <taxon>Magnoliopsida</taxon>
        <taxon>Liliopsida</taxon>
        <taxon>Poales</taxon>
        <taxon>Poaceae</taxon>
        <taxon>BOP clade</taxon>
        <taxon>Pooideae</taxon>
        <taxon>Stipodae</taxon>
        <taxon>Brachypodieae</taxon>
        <taxon>Brachypodium</taxon>
    </lineage>
</organism>
<evidence type="ECO:0000313" key="3">
    <source>
        <dbReference type="EnsemblPlants" id="PNT64800"/>
    </source>
</evidence>
<dbReference type="GO" id="GO:0005737">
    <property type="term" value="C:cytoplasm"/>
    <property type="evidence" value="ECO:0000318"/>
    <property type="project" value="GO_Central"/>
</dbReference>
<feature type="domain" description="25S rRNA (uridine-N(3))-methyltransferase BMT5-like" evidence="1">
    <location>
        <begin position="24"/>
        <end position="189"/>
    </location>
</feature>
<dbReference type="EnsemblPlants" id="PNT64800">
    <property type="protein sequence ID" value="PNT64800"/>
    <property type="gene ID" value="BRADI_4g33174v3"/>
</dbReference>
<dbReference type="Proteomes" id="UP000008810">
    <property type="component" value="Chromosome 4"/>
</dbReference>
<accession>A0A2K2CRZ7</accession>
<dbReference type="Pfam" id="PF10354">
    <property type="entry name" value="BMT5-like"/>
    <property type="match status" value="1"/>
</dbReference>
<reference evidence="2" key="2">
    <citation type="submission" date="2017-06" db="EMBL/GenBank/DDBJ databases">
        <title>WGS assembly of Brachypodium distachyon.</title>
        <authorList>
            <consortium name="The International Brachypodium Initiative"/>
            <person name="Lucas S."/>
            <person name="Harmon-Smith M."/>
            <person name="Lail K."/>
            <person name="Tice H."/>
            <person name="Grimwood J."/>
            <person name="Bruce D."/>
            <person name="Barry K."/>
            <person name="Shu S."/>
            <person name="Lindquist E."/>
            <person name="Wang M."/>
            <person name="Pitluck S."/>
            <person name="Vogel J.P."/>
            <person name="Garvin D.F."/>
            <person name="Mockler T.C."/>
            <person name="Schmutz J."/>
            <person name="Rokhsar D."/>
            <person name="Bevan M.W."/>
        </authorList>
    </citation>
    <scope>NUCLEOTIDE SEQUENCE</scope>
    <source>
        <strain evidence="2">Bd21</strain>
    </source>
</reference>
<dbReference type="OrthoDB" id="273345at2759"/>
<dbReference type="ExpressionAtlas" id="A0A2K2CRZ7">
    <property type="expression patterns" value="baseline"/>
</dbReference>
<reference evidence="3" key="3">
    <citation type="submission" date="2018-08" db="UniProtKB">
        <authorList>
            <consortium name="EnsemblPlants"/>
        </authorList>
    </citation>
    <scope>IDENTIFICATION</scope>
    <source>
        <strain evidence="3">cv. Bd21</strain>
    </source>
</reference>
<dbReference type="GeneID" id="100821641"/>
<dbReference type="PANTHER" id="PTHR11538:SF26">
    <property type="entry name" value="FERREDOXIN-FOLD ANTICODON-BINDING DOMAIN-CONTAINING PROTEIN 1"/>
    <property type="match status" value="1"/>
</dbReference>
<dbReference type="PANTHER" id="PTHR11538">
    <property type="entry name" value="PHENYLALANYL-TRNA SYNTHETASE"/>
    <property type="match status" value="1"/>
</dbReference>
<protein>
    <recommendedName>
        <fullName evidence="1">25S rRNA (uridine-N(3))-methyltransferase BMT5-like domain-containing protein</fullName>
    </recommendedName>
</protein>
<gene>
    <name evidence="3" type="primary">LOC100821641</name>
    <name evidence="2" type="ORF">BRADI_4g33174v3</name>
</gene>
<dbReference type="AlphaFoldDB" id="A0A2K2CRZ7"/>
<keyword evidence="4" id="KW-1185">Reference proteome</keyword>
<dbReference type="FunFam" id="3.40.50.150:FF:000440">
    <property type="entry name" value="Os09g0479300 protein"/>
    <property type="match status" value="1"/>
</dbReference>
<dbReference type="KEGG" id="bdi:100821641"/>
<dbReference type="InterPro" id="IPR019446">
    <property type="entry name" value="BMT5-like"/>
</dbReference>
<dbReference type="EMBL" id="CM000883">
    <property type="protein sequence ID" value="PNT64800.1"/>
    <property type="molecule type" value="Genomic_DNA"/>
</dbReference>
<dbReference type="GO" id="GO:0070475">
    <property type="term" value="P:rRNA base methylation"/>
    <property type="evidence" value="ECO:0000318"/>
    <property type="project" value="GO_Central"/>
</dbReference>
<dbReference type="GO" id="GO:0070042">
    <property type="term" value="F:rRNA (uridine-N3-)-methyltransferase activity"/>
    <property type="evidence" value="ECO:0000318"/>
    <property type="project" value="GO_Central"/>
</dbReference>
<name>A0A2K2CRZ7_BRADI</name>
<sequence>MTRRRKTGRGVKWLSHYSSEQSILVVGDGDFSFSLALATAFGSGVNIVATSLDSYEALIGKYSKAELNVMELKTMGAKVLHHINAKSMMRHSFLETRRFHRIVFNFPHSGFKGSEYEMHVVISHRELVKGFFTNARYLLQPYGEIHISNKIGYPYDSWNIEQLALESSLTMIGRVSFQKQDYPGYNQKRGDGARSDQPFPLGYCCTFKFQDHKEVQERSVVYRCYICHISSYYHYDCVGCGATLGLGNGGPLHLAYR</sequence>
<dbReference type="Gramene" id="PNT64800">
    <property type="protein sequence ID" value="PNT64800"/>
    <property type="gene ID" value="BRADI_4g33174v3"/>
</dbReference>
<evidence type="ECO:0000313" key="2">
    <source>
        <dbReference type="EMBL" id="PNT64800.1"/>
    </source>
</evidence>
<dbReference type="RefSeq" id="XP_003576654.1">
    <property type="nucleotide sequence ID" value="XM_003576606.3"/>
</dbReference>
<reference evidence="2 3" key="1">
    <citation type="journal article" date="2010" name="Nature">
        <title>Genome sequencing and analysis of the model grass Brachypodium distachyon.</title>
        <authorList>
            <consortium name="International Brachypodium Initiative"/>
        </authorList>
    </citation>
    <scope>NUCLEOTIDE SEQUENCE [LARGE SCALE GENOMIC DNA]</scope>
    <source>
        <strain evidence="2 3">Bd21</strain>
    </source>
</reference>